<proteinExistence type="predicted"/>
<name>D4F350_EDWTA</name>
<reference evidence="1 2" key="1">
    <citation type="submission" date="2010-02" db="EMBL/GenBank/DDBJ databases">
        <authorList>
            <person name="Weinstock G."/>
            <person name="Sodergren E."/>
            <person name="Clifton S."/>
            <person name="Fulton L."/>
            <person name="Fulton B."/>
            <person name="Courtney L."/>
            <person name="Fronick C."/>
            <person name="Harrison M."/>
            <person name="Strong C."/>
            <person name="Farmer C."/>
            <person name="Delahaunty K."/>
            <person name="Markovic C."/>
            <person name="Hall O."/>
            <person name="Minx P."/>
            <person name="Tomlinson C."/>
            <person name="Mitreva M."/>
            <person name="Nelson J."/>
            <person name="Hou S."/>
            <person name="Wollam A."/>
            <person name="Pepin K.H."/>
            <person name="Johnson M."/>
            <person name="Bhonagiri V."/>
            <person name="Zhang X."/>
            <person name="Suruliraj S."/>
            <person name="Warren W."/>
            <person name="Chinwalla A."/>
            <person name="Mardis E.R."/>
            <person name="Wilson R.K."/>
        </authorList>
    </citation>
    <scope>NUCLEOTIDE SEQUENCE [LARGE SCALE GENOMIC DNA]</scope>
    <source>
        <strain evidence="1 2">ATCC 23685</strain>
    </source>
</reference>
<accession>D4F350</accession>
<evidence type="ECO:0000313" key="2">
    <source>
        <dbReference type="Proteomes" id="UP000003692"/>
    </source>
</evidence>
<protein>
    <submittedName>
        <fullName evidence="1">Uncharacterized protein</fullName>
    </submittedName>
</protein>
<dbReference type="AlphaFoldDB" id="D4F350"/>
<evidence type="ECO:0000313" key="1">
    <source>
        <dbReference type="EMBL" id="EFE23823.1"/>
    </source>
</evidence>
<organism evidence="1 2">
    <name type="scientific">Edwardsiella tarda ATCC 23685</name>
    <dbReference type="NCBI Taxonomy" id="500638"/>
    <lineage>
        <taxon>Bacteria</taxon>
        <taxon>Pseudomonadati</taxon>
        <taxon>Pseudomonadota</taxon>
        <taxon>Gammaproteobacteria</taxon>
        <taxon>Enterobacterales</taxon>
        <taxon>Hafniaceae</taxon>
        <taxon>Edwardsiella</taxon>
    </lineage>
</organism>
<dbReference type="Proteomes" id="UP000003692">
    <property type="component" value="Unassembled WGS sequence"/>
</dbReference>
<comment type="caution">
    <text evidence="1">The sequence shown here is derived from an EMBL/GenBank/DDBJ whole genome shotgun (WGS) entry which is preliminary data.</text>
</comment>
<sequence length="41" mass="4746">MERAALQAMLIISCYLMKEKKHRIPVLFIFVRHVGMLTLSG</sequence>
<dbReference type="EMBL" id="ADGK01000053">
    <property type="protein sequence ID" value="EFE23823.1"/>
    <property type="molecule type" value="Genomic_DNA"/>
</dbReference>
<dbReference type="HOGENOM" id="CLU_3269261_0_0_6"/>
<gene>
    <name evidence="1" type="ORF">EDWATA_01151</name>
</gene>